<evidence type="ECO:0000256" key="8">
    <source>
        <dbReference type="ARBA" id="ARBA00022777"/>
    </source>
</evidence>
<keyword evidence="6" id="KW-0808">Transferase</keyword>
<dbReference type="InterPro" id="IPR036890">
    <property type="entry name" value="HATPase_C_sf"/>
</dbReference>
<keyword evidence="8 16" id="KW-0418">Kinase</keyword>
<dbReference type="SMART" id="SM00387">
    <property type="entry name" value="HATPase_c"/>
    <property type="match status" value="1"/>
</dbReference>
<keyword evidence="10" id="KW-0902">Two-component regulatory system</keyword>
<dbReference type="GO" id="GO:0005886">
    <property type="term" value="C:plasma membrane"/>
    <property type="evidence" value="ECO:0007669"/>
    <property type="project" value="UniProtKB-SubCell"/>
</dbReference>
<sequence>MKISTKLTLYFTAAVFALVVFILFFLHENIVNSRIEEEMAAIQSRGESHRDVLQDNYSPQTLQHIALMESKTDTVVVVTDQEMNPIIASDRVTPQMQRIKERAAGASYPGSRLLEDDYRNSDYIASVSSFDTDSQTGYIFMFKETGPLRALVKKLNSHFLIAGGLSLILMLVLHFILSKILTRPLVKMKTATETISRGNYNVGLPPAGNDELGQLSNAIGKLSQDLQTLKSERAEFLASISHELRTPLTYVQGYTTVALREGISDRERGEYLKIIGEETGTIVKLVENLFELAKLDENAFTILKEEVELCPFLKGLHSKVNPAFLAKNMRLEFECRENLTITADPIRLEQIFLNLLDNARKYSEEDTTVTLTVTRNGDRVIFTLKDEGIGIDQAEIPNIFNRLYRVEKSRSRELGGSGLGLSIVKELVEAHKGDISVESTPGKGTTVHITMPMKEDTP</sequence>
<evidence type="ECO:0000256" key="7">
    <source>
        <dbReference type="ARBA" id="ARBA00022741"/>
    </source>
</evidence>
<feature type="domain" description="Histidine kinase" evidence="14">
    <location>
        <begin position="239"/>
        <end position="455"/>
    </location>
</feature>
<dbReference type="GO" id="GO:0005524">
    <property type="term" value="F:ATP binding"/>
    <property type="evidence" value="ECO:0007669"/>
    <property type="project" value="UniProtKB-KW"/>
</dbReference>
<dbReference type="Proteomes" id="UP000181997">
    <property type="component" value="Unassembled WGS sequence"/>
</dbReference>
<dbReference type="Gene3D" id="6.10.340.10">
    <property type="match status" value="1"/>
</dbReference>
<dbReference type="InterPro" id="IPR004358">
    <property type="entry name" value="Sig_transdc_His_kin-like_C"/>
</dbReference>
<keyword evidence="7" id="KW-0547">Nucleotide-binding</keyword>
<dbReference type="EC" id="2.7.13.3" evidence="3"/>
<evidence type="ECO:0000313" key="17">
    <source>
        <dbReference type="Proteomes" id="UP000181997"/>
    </source>
</evidence>
<dbReference type="GO" id="GO:0016036">
    <property type="term" value="P:cellular response to phosphate starvation"/>
    <property type="evidence" value="ECO:0007669"/>
    <property type="project" value="TreeGrafter"/>
</dbReference>
<dbReference type="FunFam" id="1.10.287.130:FF:000001">
    <property type="entry name" value="Two-component sensor histidine kinase"/>
    <property type="match status" value="1"/>
</dbReference>
<evidence type="ECO:0000256" key="6">
    <source>
        <dbReference type="ARBA" id="ARBA00022679"/>
    </source>
</evidence>
<evidence type="ECO:0000256" key="2">
    <source>
        <dbReference type="ARBA" id="ARBA00004651"/>
    </source>
</evidence>
<name>A0A0V8HGP0_9BACI</name>
<dbReference type="Gene3D" id="3.30.565.10">
    <property type="entry name" value="Histidine kinase-like ATPase, C-terminal domain"/>
    <property type="match status" value="1"/>
</dbReference>
<comment type="subcellular location">
    <subcellularLocation>
        <location evidence="2">Cell membrane</location>
        <topology evidence="2">Multi-pass membrane protein</topology>
    </subcellularLocation>
</comment>
<organism evidence="16 17">
    <name type="scientific">[Bacillus] enclensis</name>
    <dbReference type="NCBI Taxonomy" id="1402860"/>
    <lineage>
        <taxon>Bacteria</taxon>
        <taxon>Bacillati</taxon>
        <taxon>Bacillota</taxon>
        <taxon>Bacilli</taxon>
        <taxon>Bacillales</taxon>
        <taxon>Bacillaceae</taxon>
        <taxon>Rossellomorea</taxon>
    </lineage>
</organism>
<reference evidence="17" key="1">
    <citation type="submission" date="2016-08" db="EMBL/GenBank/DDBJ databases">
        <authorList>
            <person name="Varghese N."/>
            <person name="Submissions Spin"/>
        </authorList>
    </citation>
    <scope>NUCLEOTIDE SEQUENCE [LARGE SCALE GENOMIC DNA]</scope>
    <source>
        <strain evidence="17">SGD-1123</strain>
    </source>
</reference>
<dbReference type="Pfam" id="PF00672">
    <property type="entry name" value="HAMP"/>
    <property type="match status" value="1"/>
</dbReference>
<dbReference type="InterPro" id="IPR003660">
    <property type="entry name" value="HAMP_dom"/>
</dbReference>
<dbReference type="GO" id="GO:0000155">
    <property type="term" value="F:phosphorelay sensor kinase activity"/>
    <property type="evidence" value="ECO:0007669"/>
    <property type="project" value="InterPro"/>
</dbReference>
<dbReference type="EMBL" id="FMAU01000003">
    <property type="protein sequence ID" value="SCC14679.1"/>
    <property type="molecule type" value="Genomic_DNA"/>
</dbReference>
<dbReference type="SUPFAM" id="SSF55874">
    <property type="entry name" value="ATPase domain of HSP90 chaperone/DNA topoisomerase II/histidine kinase"/>
    <property type="match status" value="1"/>
</dbReference>
<dbReference type="InterPro" id="IPR036097">
    <property type="entry name" value="HisK_dim/P_sf"/>
</dbReference>
<dbReference type="PROSITE" id="PS50885">
    <property type="entry name" value="HAMP"/>
    <property type="match status" value="1"/>
</dbReference>
<evidence type="ECO:0000256" key="13">
    <source>
        <dbReference type="SAM" id="Phobius"/>
    </source>
</evidence>
<evidence type="ECO:0000313" key="16">
    <source>
        <dbReference type="EMBL" id="SCC14679.1"/>
    </source>
</evidence>
<keyword evidence="11 13" id="KW-0472">Membrane</keyword>
<evidence type="ECO:0000256" key="1">
    <source>
        <dbReference type="ARBA" id="ARBA00000085"/>
    </source>
</evidence>
<dbReference type="Gene3D" id="1.10.287.130">
    <property type="match status" value="1"/>
</dbReference>
<dbReference type="AlphaFoldDB" id="A0A0V8HGP0"/>
<dbReference type="SUPFAM" id="SSF158472">
    <property type="entry name" value="HAMP domain-like"/>
    <property type="match status" value="1"/>
</dbReference>
<dbReference type="CDD" id="cd00082">
    <property type="entry name" value="HisKA"/>
    <property type="match status" value="1"/>
</dbReference>
<dbReference type="Pfam" id="PF00512">
    <property type="entry name" value="HisKA"/>
    <property type="match status" value="1"/>
</dbReference>
<dbReference type="CDD" id="cd06225">
    <property type="entry name" value="HAMP"/>
    <property type="match status" value="1"/>
</dbReference>
<evidence type="ECO:0000256" key="3">
    <source>
        <dbReference type="ARBA" id="ARBA00012438"/>
    </source>
</evidence>
<proteinExistence type="predicted"/>
<comment type="catalytic activity">
    <reaction evidence="1">
        <text>ATP + protein L-histidine = ADP + protein N-phospho-L-histidine.</text>
        <dbReference type="EC" id="2.7.13.3"/>
    </reaction>
</comment>
<dbReference type="RefSeq" id="WP_058298797.1">
    <property type="nucleotide sequence ID" value="NZ_FMAU01000003.1"/>
</dbReference>
<evidence type="ECO:0000256" key="9">
    <source>
        <dbReference type="ARBA" id="ARBA00022840"/>
    </source>
</evidence>
<evidence type="ECO:0000256" key="11">
    <source>
        <dbReference type="ARBA" id="ARBA00023136"/>
    </source>
</evidence>
<dbReference type="InterPro" id="IPR050351">
    <property type="entry name" value="BphY/WalK/GraS-like"/>
</dbReference>
<keyword evidence="13" id="KW-0812">Transmembrane</keyword>
<dbReference type="InterPro" id="IPR003594">
    <property type="entry name" value="HATPase_dom"/>
</dbReference>
<protein>
    <recommendedName>
        <fullName evidence="3">histidine kinase</fullName>
        <ecNumber evidence="3">2.7.13.3</ecNumber>
    </recommendedName>
</protein>
<evidence type="ECO:0000259" key="15">
    <source>
        <dbReference type="PROSITE" id="PS50885"/>
    </source>
</evidence>
<dbReference type="FunFam" id="3.30.565.10:FF:000006">
    <property type="entry name" value="Sensor histidine kinase WalK"/>
    <property type="match status" value="1"/>
</dbReference>
<keyword evidence="9" id="KW-0067">ATP-binding</keyword>
<dbReference type="SMART" id="SM00304">
    <property type="entry name" value="HAMP"/>
    <property type="match status" value="1"/>
</dbReference>
<keyword evidence="5" id="KW-0597">Phosphoprotein</keyword>
<evidence type="ECO:0000256" key="12">
    <source>
        <dbReference type="SAM" id="MobiDB-lite"/>
    </source>
</evidence>
<dbReference type="PRINTS" id="PR00344">
    <property type="entry name" value="BCTRLSENSOR"/>
</dbReference>
<dbReference type="OrthoDB" id="9813151at2"/>
<evidence type="ECO:0000259" key="14">
    <source>
        <dbReference type="PROSITE" id="PS50109"/>
    </source>
</evidence>
<accession>A0A0V8HGP0</accession>
<dbReference type="PANTHER" id="PTHR45453:SF1">
    <property type="entry name" value="PHOSPHATE REGULON SENSOR PROTEIN PHOR"/>
    <property type="match status" value="1"/>
</dbReference>
<feature type="transmembrane region" description="Helical" evidence="13">
    <location>
        <begin position="157"/>
        <end position="177"/>
    </location>
</feature>
<gene>
    <name evidence="16" type="ORF">GA0061094_2685</name>
</gene>
<dbReference type="SMART" id="SM00388">
    <property type="entry name" value="HisKA"/>
    <property type="match status" value="1"/>
</dbReference>
<dbReference type="GO" id="GO:0004721">
    <property type="term" value="F:phosphoprotein phosphatase activity"/>
    <property type="evidence" value="ECO:0007669"/>
    <property type="project" value="TreeGrafter"/>
</dbReference>
<dbReference type="PANTHER" id="PTHR45453">
    <property type="entry name" value="PHOSPHATE REGULON SENSOR PROTEIN PHOR"/>
    <property type="match status" value="1"/>
</dbReference>
<feature type="transmembrane region" description="Helical" evidence="13">
    <location>
        <begin position="7"/>
        <end position="26"/>
    </location>
</feature>
<feature type="domain" description="HAMP" evidence="15">
    <location>
        <begin position="179"/>
        <end position="231"/>
    </location>
</feature>
<evidence type="ECO:0000256" key="5">
    <source>
        <dbReference type="ARBA" id="ARBA00022553"/>
    </source>
</evidence>
<dbReference type="SUPFAM" id="SSF47384">
    <property type="entry name" value="Homodimeric domain of signal transducing histidine kinase"/>
    <property type="match status" value="1"/>
</dbReference>
<evidence type="ECO:0000256" key="4">
    <source>
        <dbReference type="ARBA" id="ARBA00022475"/>
    </source>
</evidence>
<evidence type="ECO:0000256" key="10">
    <source>
        <dbReference type="ARBA" id="ARBA00023012"/>
    </source>
</evidence>
<dbReference type="PROSITE" id="PS50109">
    <property type="entry name" value="HIS_KIN"/>
    <property type="match status" value="1"/>
</dbReference>
<keyword evidence="17" id="KW-1185">Reference proteome</keyword>
<dbReference type="InterPro" id="IPR003661">
    <property type="entry name" value="HisK_dim/P_dom"/>
</dbReference>
<dbReference type="Pfam" id="PF02518">
    <property type="entry name" value="HATPase_c"/>
    <property type="match status" value="1"/>
</dbReference>
<keyword evidence="4" id="KW-1003">Cell membrane</keyword>
<dbReference type="InterPro" id="IPR005467">
    <property type="entry name" value="His_kinase_dom"/>
</dbReference>
<feature type="region of interest" description="Disordered" evidence="12">
    <location>
        <begin position="438"/>
        <end position="458"/>
    </location>
</feature>
<keyword evidence="13" id="KW-1133">Transmembrane helix</keyword>